<keyword evidence="1" id="KW-1133">Transmembrane helix</keyword>
<protein>
    <recommendedName>
        <fullName evidence="4">Transmembrane protein</fullName>
    </recommendedName>
</protein>
<dbReference type="AlphaFoldDB" id="A0A103YG79"/>
<dbReference type="Proteomes" id="UP000243975">
    <property type="component" value="Unassembled WGS sequence"/>
</dbReference>
<name>A0A103YG79_CYNCS</name>
<reference evidence="2 3" key="1">
    <citation type="journal article" date="2016" name="Sci. Rep.">
        <title>The genome sequence of the outbreeding globe artichoke constructed de novo incorporating a phase-aware low-pass sequencing strategy of F1 progeny.</title>
        <authorList>
            <person name="Scaglione D."/>
            <person name="Reyes-Chin-Wo S."/>
            <person name="Acquadro A."/>
            <person name="Froenicke L."/>
            <person name="Portis E."/>
            <person name="Beitel C."/>
            <person name="Tirone M."/>
            <person name="Mauro R."/>
            <person name="Lo Monaco A."/>
            <person name="Mauromicale G."/>
            <person name="Faccioli P."/>
            <person name="Cattivelli L."/>
            <person name="Rieseberg L."/>
            <person name="Michelmore R."/>
            <person name="Lanteri S."/>
        </authorList>
    </citation>
    <scope>NUCLEOTIDE SEQUENCE [LARGE SCALE GENOMIC DNA]</scope>
    <source>
        <strain evidence="2">2C</strain>
    </source>
</reference>
<gene>
    <name evidence="2" type="ORF">Ccrd_013116</name>
</gene>
<evidence type="ECO:0000313" key="2">
    <source>
        <dbReference type="EMBL" id="KVI08498.1"/>
    </source>
</evidence>
<organism evidence="2 3">
    <name type="scientific">Cynara cardunculus var. scolymus</name>
    <name type="common">Globe artichoke</name>
    <name type="synonym">Cynara scolymus</name>
    <dbReference type="NCBI Taxonomy" id="59895"/>
    <lineage>
        <taxon>Eukaryota</taxon>
        <taxon>Viridiplantae</taxon>
        <taxon>Streptophyta</taxon>
        <taxon>Embryophyta</taxon>
        <taxon>Tracheophyta</taxon>
        <taxon>Spermatophyta</taxon>
        <taxon>Magnoliopsida</taxon>
        <taxon>eudicotyledons</taxon>
        <taxon>Gunneridae</taxon>
        <taxon>Pentapetalae</taxon>
        <taxon>asterids</taxon>
        <taxon>campanulids</taxon>
        <taxon>Asterales</taxon>
        <taxon>Asteraceae</taxon>
        <taxon>Carduoideae</taxon>
        <taxon>Cardueae</taxon>
        <taxon>Carduinae</taxon>
        <taxon>Cynara</taxon>
    </lineage>
</organism>
<accession>A0A103YG79</accession>
<dbReference type="Gramene" id="KVI08498">
    <property type="protein sequence ID" value="KVI08498"/>
    <property type="gene ID" value="Ccrd_013116"/>
</dbReference>
<feature type="transmembrane region" description="Helical" evidence="1">
    <location>
        <begin position="42"/>
        <end position="61"/>
    </location>
</feature>
<evidence type="ECO:0000313" key="3">
    <source>
        <dbReference type="Proteomes" id="UP000243975"/>
    </source>
</evidence>
<evidence type="ECO:0008006" key="4">
    <source>
        <dbReference type="Google" id="ProtNLM"/>
    </source>
</evidence>
<proteinExistence type="predicted"/>
<keyword evidence="1" id="KW-0812">Transmembrane</keyword>
<sequence>MEQRRREVLLEYLKSSSVVSLSLSGMFEFGDELIIDSYRIPWLIWIQLLVMFLLVILLYYFSTTPSDLSLHFSTATATATASPSATGLSYHRSLLTSTAANNQHNSKDMEFGEIRAFQMDEKSQLCFTSPQQDIVATDLL</sequence>
<evidence type="ECO:0000256" key="1">
    <source>
        <dbReference type="SAM" id="Phobius"/>
    </source>
</evidence>
<keyword evidence="3" id="KW-1185">Reference proteome</keyword>
<keyword evidence="1" id="KW-0472">Membrane</keyword>
<comment type="caution">
    <text evidence="2">The sequence shown here is derived from an EMBL/GenBank/DDBJ whole genome shotgun (WGS) entry which is preliminary data.</text>
</comment>
<dbReference type="EMBL" id="LEKV01001111">
    <property type="protein sequence ID" value="KVI08498.1"/>
    <property type="molecule type" value="Genomic_DNA"/>
</dbReference>